<keyword evidence="2" id="KW-1185">Reference proteome</keyword>
<protein>
    <submittedName>
        <fullName evidence="1">Uncharacterized protein</fullName>
    </submittedName>
</protein>
<name>A0A7S8CA01_9BACI</name>
<evidence type="ECO:0000313" key="2">
    <source>
        <dbReference type="Proteomes" id="UP000593626"/>
    </source>
</evidence>
<evidence type="ECO:0000313" key="1">
    <source>
        <dbReference type="EMBL" id="QPC46156.1"/>
    </source>
</evidence>
<organism evidence="1 2">
    <name type="scientific">Mangrovibacillus cuniculi</name>
    <dbReference type="NCBI Taxonomy" id="2593652"/>
    <lineage>
        <taxon>Bacteria</taxon>
        <taxon>Bacillati</taxon>
        <taxon>Bacillota</taxon>
        <taxon>Bacilli</taxon>
        <taxon>Bacillales</taxon>
        <taxon>Bacillaceae</taxon>
        <taxon>Mangrovibacillus</taxon>
    </lineage>
</organism>
<proteinExistence type="predicted"/>
<dbReference type="EMBL" id="CP049742">
    <property type="protein sequence ID" value="QPC46156.1"/>
    <property type="molecule type" value="Genomic_DNA"/>
</dbReference>
<accession>A0A7S8CA01</accession>
<reference evidence="1 2" key="1">
    <citation type="submission" date="2019-07" db="EMBL/GenBank/DDBJ databases">
        <title>Genome sequence of 2 isolates from Red Sea Mangroves.</title>
        <authorList>
            <person name="Sefrji F."/>
            <person name="Michoud G."/>
            <person name="Merlino G."/>
            <person name="Daffonchio D."/>
        </authorList>
    </citation>
    <scope>NUCLEOTIDE SEQUENCE [LARGE SCALE GENOMIC DNA]</scope>
    <source>
        <strain evidence="1 2">R1DC41</strain>
    </source>
</reference>
<sequence>MSNHDKVKETASSILALLVNEQPIVWTERELKQTAEWLARALLELTNGGQSSLESDDVLTGVMMKLKITENILRYKIAKREQPNQ</sequence>
<dbReference type="AlphaFoldDB" id="A0A7S8CA01"/>
<dbReference type="Proteomes" id="UP000593626">
    <property type="component" value="Chromosome"/>
</dbReference>
<gene>
    <name evidence="1" type="ORF">G8O30_03870</name>
</gene>
<dbReference type="RefSeq" id="WP_239673680.1">
    <property type="nucleotide sequence ID" value="NZ_CP049742.1"/>
</dbReference>
<dbReference type="KEGG" id="mcui:G8O30_03870"/>